<evidence type="ECO:0000313" key="3">
    <source>
        <dbReference type="Proteomes" id="UP000011087"/>
    </source>
</evidence>
<reference evidence="2" key="3">
    <citation type="submission" date="2015-06" db="UniProtKB">
        <authorList>
            <consortium name="EnsemblProtists"/>
        </authorList>
    </citation>
    <scope>IDENTIFICATION</scope>
</reference>
<keyword evidence="1" id="KW-0732">Signal</keyword>
<dbReference type="EnsemblProtists" id="EKX31011">
    <property type="protein sequence ID" value="EKX31011"/>
    <property type="gene ID" value="GUITHDRAFT_149555"/>
</dbReference>
<evidence type="ECO:0000256" key="1">
    <source>
        <dbReference type="SAM" id="SignalP"/>
    </source>
</evidence>
<name>A0A0C3SH73_GUITC</name>
<protein>
    <recommendedName>
        <fullName evidence="4">Thioredoxin-like fold domain-containing protein</fullName>
    </recommendedName>
</protein>
<dbReference type="OMA" id="TEEAYNC"/>
<organism evidence="2 3">
    <name type="scientific">Guillardia theta (strain CCMP2712)</name>
    <name type="common">Cryptophyte</name>
    <dbReference type="NCBI Taxonomy" id="905079"/>
    <lineage>
        <taxon>Eukaryota</taxon>
        <taxon>Cryptophyceae</taxon>
        <taxon>Pyrenomonadales</taxon>
        <taxon>Geminigeraceae</taxon>
        <taxon>Guillardia</taxon>
    </lineage>
</organism>
<dbReference type="Proteomes" id="UP000011087">
    <property type="component" value="Unassembled WGS sequence"/>
</dbReference>
<dbReference type="AlphaFoldDB" id="A0A0C3SH73"/>
<keyword evidence="3" id="KW-1185">Reference proteome</keyword>
<proteinExistence type="predicted"/>
<reference evidence="3" key="1">
    <citation type="journal article" date="2012" name="Nature">
        <title>Algal genomes reveal evolutionary mosaicism and the fate of nucleomorphs.</title>
        <authorList>
            <consortium name="DOE Joint Genome Institute"/>
            <person name="Curtis B.A."/>
            <person name="Tanifuji G."/>
            <person name="Burki F."/>
            <person name="Gruber A."/>
            <person name="Irimia M."/>
            <person name="Maruyama S."/>
            <person name="Arias M.C."/>
            <person name="Ball S.G."/>
            <person name="Gile G.H."/>
            <person name="Hirakawa Y."/>
            <person name="Hopkins J.F."/>
            <person name="Kuo A."/>
            <person name="Rensing S.A."/>
            <person name="Schmutz J."/>
            <person name="Symeonidi A."/>
            <person name="Elias M."/>
            <person name="Eveleigh R.J."/>
            <person name="Herman E.K."/>
            <person name="Klute M.J."/>
            <person name="Nakayama T."/>
            <person name="Obornik M."/>
            <person name="Reyes-Prieto A."/>
            <person name="Armbrust E.V."/>
            <person name="Aves S.J."/>
            <person name="Beiko R.G."/>
            <person name="Coutinho P."/>
            <person name="Dacks J.B."/>
            <person name="Durnford D.G."/>
            <person name="Fast N.M."/>
            <person name="Green B.R."/>
            <person name="Grisdale C.J."/>
            <person name="Hempel F."/>
            <person name="Henrissat B."/>
            <person name="Hoppner M.P."/>
            <person name="Ishida K."/>
            <person name="Kim E."/>
            <person name="Koreny L."/>
            <person name="Kroth P.G."/>
            <person name="Liu Y."/>
            <person name="Malik S.B."/>
            <person name="Maier U.G."/>
            <person name="McRose D."/>
            <person name="Mock T."/>
            <person name="Neilson J.A."/>
            <person name="Onodera N.T."/>
            <person name="Poole A.M."/>
            <person name="Pritham E.J."/>
            <person name="Richards T.A."/>
            <person name="Rocap G."/>
            <person name="Roy S.W."/>
            <person name="Sarai C."/>
            <person name="Schaack S."/>
            <person name="Shirato S."/>
            <person name="Slamovits C.H."/>
            <person name="Spencer D.F."/>
            <person name="Suzuki S."/>
            <person name="Worden A.Z."/>
            <person name="Zauner S."/>
            <person name="Barry K."/>
            <person name="Bell C."/>
            <person name="Bharti A.K."/>
            <person name="Crow J.A."/>
            <person name="Grimwood J."/>
            <person name="Kramer R."/>
            <person name="Lindquist E."/>
            <person name="Lucas S."/>
            <person name="Salamov A."/>
            <person name="McFadden G.I."/>
            <person name="Lane C.E."/>
            <person name="Keeling P.J."/>
            <person name="Gray M.W."/>
            <person name="Grigoriev I.V."/>
            <person name="Archibald J.M."/>
        </authorList>
    </citation>
    <scope>NUCLEOTIDE SEQUENCE</scope>
    <source>
        <strain evidence="3">CCMP2712</strain>
    </source>
</reference>
<dbReference type="Gene3D" id="3.40.30.10">
    <property type="entry name" value="Glutaredoxin"/>
    <property type="match status" value="1"/>
</dbReference>
<evidence type="ECO:0000313" key="2">
    <source>
        <dbReference type="EnsemblProtists" id="EKX31011"/>
    </source>
</evidence>
<accession>A0A0C3SH73</accession>
<dbReference type="PROSITE" id="PS51257">
    <property type="entry name" value="PROKAR_LIPOPROTEIN"/>
    <property type="match status" value="1"/>
</dbReference>
<sequence>MKKGRMAHRLPEMSVLACLLLFSLVLLSCAAPAFSQFDDDASASYDYDGTLILNSRNFREMTSQGVWVVMFYSYSVVIKRTEEAYNCRSFTWLWGDLATRFSELGGEPNSGPRPSIHIAKYDTSSESERRFVASILRSERIEELPAVFIFEADQMRKLPPVSMEKILGNLPDIDRLEGYSTEMTCDPPSDYYDAHAQNEQNLYTLVDFVSEYLADTRRVGLHVPPQQYKEYDSGVDEDFDFFDPTIKILAAARESVKTGD</sequence>
<reference evidence="3" key="2">
    <citation type="submission" date="2012-11" db="EMBL/GenBank/DDBJ databases">
        <authorList>
            <person name="Kuo A."/>
            <person name="Curtis B.A."/>
            <person name="Tanifuji G."/>
            <person name="Burki F."/>
            <person name="Gruber A."/>
            <person name="Irimia M."/>
            <person name="Maruyama S."/>
            <person name="Arias M.C."/>
            <person name="Ball S.G."/>
            <person name="Gile G.H."/>
            <person name="Hirakawa Y."/>
            <person name="Hopkins J.F."/>
            <person name="Rensing S.A."/>
            <person name="Schmutz J."/>
            <person name="Symeonidi A."/>
            <person name="Elias M."/>
            <person name="Eveleigh R.J."/>
            <person name="Herman E.K."/>
            <person name="Klute M.J."/>
            <person name="Nakayama T."/>
            <person name="Obornik M."/>
            <person name="Reyes-Prieto A."/>
            <person name="Armbrust E.V."/>
            <person name="Aves S.J."/>
            <person name="Beiko R.G."/>
            <person name="Coutinho P."/>
            <person name="Dacks J.B."/>
            <person name="Durnford D.G."/>
            <person name="Fast N.M."/>
            <person name="Green B.R."/>
            <person name="Grisdale C."/>
            <person name="Hempe F."/>
            <person name="Henrissat B."/>
            <person name="Hoppner M.P."/>
            <person name="Ishida K.-I."/>
            <person name="Kim E."/>
            <person name="Koreny L."/>
            <person name="Kroth P.G."/>
            <person name="Liu Y."/>
            <person name="Malik S.-B."/>
            <person name="Maier U.G."/>
            <person name="McRose D."/>
            <person name="Mock T."/>
            <person name="Neilson J.A."/>
            <person name="Onodera N.T."/>
            <person name="Poole A.M."/>
            <person name="Pritham E.J."/>
            <person name="Richards T.A."/>
            <person name="Rocap G."/>
            <person name="Roy S.W."/>
            <person name="Sarai C."/>
            <person name="Schaack S."/>
            <person name="Shirato S."/>
            <person name="Slamovits C.H."/>
            <person name="Spencer D.F."/>
            <person name="Suzuki S."/>
            <person name="Worden A.Z."/>
            <person name="Zauner S."/>
            <person name="Barry K."/>
            <person name="Bell C."/>
            <person name="Bharti A.K."/>
            <person name="Crow J.A."/>
            <person name="Grimwood J."/>
            <person name="Kramer R."/>
            <person name="Lindquist E."/>
            <person name="Lucas S."/>
            <person name="Salamov A."/>
            <person name="McFadden G.I."/>
            <person name="Lane C.E."/>
            <person name="Keeling P.J."/>
            <person name="Gray M.W."/>
            <person name="Grigoriev I.V."/>
            <person name="Archibald J.M."/>
        </authorList>
    </citation>
    <scope>NUCLEOTIDE SEQUENCE</scope>
    <source>
        <strain evidence="3">CCMP2712</strain>
    </source>
</reference>
<feature type="chain" id="PRO_5008828841" description="Thioredoxin-like fold domain-containing protein" evidence="1">
    <location>
        <begin position="36"/>
        <end position="260"/>
    </location>
</feature>
<feature type="signal peptide" evidence="1">
    <location>
        <begin position="1"/>
        <end position="35"/>
    </location>
</feature>
<evidence type="ECO:0008006" key="4">
    <source>
        <dbReference type="Google" id="ProtNLM"/>
    </source>
</evidence>